<keyword evidence="3" id="KW-1185">Reference proteome</keyword>
<proteinExistence type="predicted"/>
<reference evidence="2" key="1">
    <citation type="journal article" date="2021" name="Mol. Plant Microbe Interact.">
        <title>Complete Genome Sequence of the Plant-Pathogenic Fungus Colletotrichum lupini.</title>
        <authorList>
            <person name="Baroncelli R."/>
            <person name="Pensec F."/>
            <person name="Da Lio D."/>
            <person name="Boufleur T."/>
            <person name="Vicente I."/>
            <person name="Sarrocco S."/>
            <person name="Picot A."/>
            <person name="Baraldi E."/>
            <person name="Sukno S."/>
            <person name="Thon M."/>
            <person name="Le Floch G."/>
        </authorList>
    </citation>
    <scope>NUCLEOTIDE SEQUENCE</scope>
    <source>
        <strain evidence="2">IMI 504893</strain>
    </source>
</reference>
<dbReference type="KEGG" id="clup:CLUP02_12923"/>
<dbReference type="AlphaFoldDB" id="A0A9Q8T1C9"/>
<evidence type="ECO:0000313" key="2">
    <source>
        <dbReference type="EMBL" id="UQC87418.1"/>
    </source>
</evidence>
<dbReference type="EMBL" id="CP019478">
    <property type="protein sequence ID" value="UQC87418.1"/>
    <property type="molecule type" value="Genomic_DNA"/>
</dbReference>
<dbReference type="Proteomes" id="UP000830671">
    <property type="component" value="Chromosome 6"/>
</dbReference>
<evidence type="ECO:0000313" key="3">
    <source>
        <dbReference type="Proteomes" id="UP000830671"/>
    </source>
</evidence>
<dbReference type="GeneID" id="73346891"/>
<organism evidence="2 3">
    <name type="scientific">Colletotrichum lupini</name>
    <dbReference type="NCBI Taxonomy" id="145971"/>
    <lineage>
        <taxon>Eukaryota</taxon>
        <taxon>Fungi</taxon>
        <taxon>Dikarya</taxon>
        <taxon>Ascomycota</taxon>
        <taxon>Pezizomycotina</taxon>
        <taxon>Sordariomycetes</taxon>
        <taxon>Hypocreomycetidae</taxon>
        <taxon>Glomerellales</taxon>
        <taxon>Glomerellaceae</taxon>
        <taxon>Colletotrichum</taxon>
        <taxon>Colletotrichum acutatum species complex</taxon>
    </lineage>
</organism>
<protein>
    <submittedName>
        <fullName evidence="2">Uncharacterized protein</fullName>
    </submittedName>
</protein>
<dbReference type="RefSeq" id="XP_049149027.1">
    <property type="nucleotide sequence ID" value="XM_049291881.1"/>
</dbReference>
<accession>A0A9Q8T1C9</accession>
<feature type="region of interest" description="Disordered" evidence="1">
    <location>
        <begin position="175"/>
        <end position="199"/>
    </location>
</feature>
<sequence>MCLSSRLLEPFLSRTRCSSKSPLGSITHKWPRQRRSPTGQEHRQIPEELGAGLLLGLFTVAVFLVIAPGSANHEGFQSIYHSVEFSSSWHPVALSLCLIHRRDLMQGYIGVLWYSVITLSDCVRVCGTSGQSVWWLASSFSRHSYGYNRSTGMPFPKSLPASLAQKAGLGSCTSPQGYERTRHVPRNAQQRQPGLGSNRKRLTLPRLSIGSPPSPGLCLFGQAKEWTAMFSK</sequence>
<name>A0A9Q8T1C9_9PEZI</name>
<gene>
    <name evidence="2" type="ORF">CLUP02_12923</name>
</gene>
<evidence type="ECO:0000256" key="1">
    <source>
        <dbReference type="SAM" id="MobiDB-lite"/>
    </source>
</evidence>
<feature type="region of interest" description="Disordered" evidence="1">
    <location>
        <begin position="18"/>
        <end position="42"/>
    </location>
</feature>